<dbReference type="Proteomes" id="UP000635477">
    <property type="component" value="Unassembled WGS sequence"/>
</dbReference>
<accession>A0A8H4U5A4</accession>
<name>A0A8H4U5A4_9HYPO</name>
<protein>
    <recommendedName>
        <fullName evidence="3">F-box domain-containing protein</fullName>
    </recommendedName>
</protein>
<gene>
    <name evidence="1" type="ORF">FZEAL_10149</name>
</gene>
<keyword evidence="2" id="KW-1185">Reference proteome</keyword>
<evidence type="ECO:0008006" key="3">
    <source>
        <dbReference type="Google" id="ProtNLM"/>
    </source>
</evidence>
<comment type="caution">
    <text evidence="1">The sequence shown here is derived from an EMBL/GenBank/DDBJ whole genome shotgun (WGS) entry which is preliminary data.</text>
</comment>
<evidence type="ECO:0000313" key="2">
    <source>
        <dbReference type="Proteomes" id="UP000635477"/>
    </source>
</evidence>
<proteinExistence type="predicted"/>
<dbReference type="EMBL" id="JABEYC010001062">
    <property type="protein sequence ID" value="KAF4969867.1"/>
    <property type="molecule type" value="Genomic_DNA"/>
</dbReference>
<sequence>MSTTMDPLSQLPLHVISQVLEHLDTIQQLGVIILSHRVFYSALKDSPQSIASSILIRQVPRAVLPFSIALLKSTQINKRDVNALTQVLSNLEAAILVSTDTIASLSKLSLSDYAFLSRAYAAVDSLRTSMFEQIVPLINECGLNHSTTLSPDESFRLDRAFIRYQIMCNLFCYPPGVITSSHQDELQILRCRFFSVFSPWVNEQLVCVYAYLRRSVGDAFDQLGAHDVEWGQLPIQWGLDVNQTPRVQWFFKALSCPLDGSQDSTQSGPGRMWLQTHSEQSFFQSVWGPIDDNLWDRAYVIWDSQNITDSRLREISERLRHQPTSFPAYKRTWSKGDIRQSELQRADIYLVGGRGYWPQKSIDFTHVHGLTEEGKRWMTEKWRKESEYQKGKALGM</sequence>
<dbReference type="OrthoDB" id="5427059at2759"/>
<evidence type="ECO:0000313" key="1">
    <source>
        <dbReference type="EMBL" id="KAF4969867.1"/>
    </source>
</evidence>
<organism evidence="1 2">
    <name type="scientific">Fusarium zealandicum</name>
    <dbReference type="NCBI Taxonomy" id="1053134"/>
    <lineage>
        <taxon>Eukaryota</taxon>
        <taxon>Fungi</taxon>
        <taxon>Dikarya</taxon>
        <taxon>Ascomycota</taxon>
        <taxon>Pezizomycotina</taxon>
        <taxon>Sordariomycetes</taxon>
        <taxon>Hypocreomycetidae</taxon>
        <taxon>Hypocreales</taxon>
        <taxon>Nectriaceae</taxon>
        <taxon>Fusarium</taxon>
        <taxon>Fusarium staphyleae species complex</taxon>
    </lineage>
</organism>
<reference evidence="1" key="1">
    <citation type="journal article" date="2020" name="BMC Genomics">
        <title>Correction to: Identification and distribution of gene clusters required for synthesis of sphingolipid metabolism inhibitors in diverse species of the filamentous fungus Fusarium.</title>
        <authorList>
            <person name="Kim H.S."/>
            <person name="Lohmar J.M."/>
            <person name="Busman M."/>
            <person name="Brown D.W."/>
            <person name="Naumann T.A."/>
            <person name="Divon H.H."/>
            <person name="Lysoe E."/>
            <person name="Uhlig S."/>
            <person name="Proctor R.H."/>
        </authorList>
    </citation>
    <scope>NUCLEOTIDE SEQUENCE</scope>
    <source>
        <strain evidence="1">NRRL 22465</strain>
    </source>
</reference>
<reference evidence="1" key="2">
    <citation type="submission" date="2020-05" db="EMBL/GenBank/DDBJ databases">
        <authorList>
            <person name="Kim H.-S."/>
            <person name="Proctor R.H."/>
            <person name="Brown D.W."/>
        </authorList>
    </citation>
    <scope>NUCLEOTIDE SEQUENCE</scope>
    <source>
        <strain evidence="1">NRRL 22465</strain>
    </source>
</reference>
<dbReference type="AlphaFoldDB" id="A0A8H4U5A4"/>